<name>A0A8J6P9D6_9GAMM</name>
<dbReference type="EC" id="2.4.2.8" evidence="4"/>
<dbReference type="PANTHER" id="PTHR43340:SF1">
    <property type="entry name" value="HYPOXANTHINE PHOSPHORIBOSYLTRANSFERASE"/>
    <property type="match status" value="1"/>
</dbReference>
<dbReference type="CDD" id="cd06223">
    <property type="entry name" value="PRTases_typeI"/>
    <property type="match status" value="1"/>
</dbReference>
<dbReference type="GO" id="GO:0046100">
    <property type="term" value="P:hypoxanthine metabolic process"/>
    <property type="evidence" value="ECO:0007669"/>
    <property type="project" value="TreeGrafter"/>
</dbReference>
<organism evidence="4 5">
    <name type="scientific">Candidatus Thiopontia autotrophica</name>
    <dbReference type="NCBI Taxonomy" id="2841688"/>
    <lineage>
        <taxon>Bacteria</taxon>
        <taxon>Pseudomonadati</taxon>
        <taxon>Pseudomonadota</taxon>
        <taxon>Gammaproteobacteria</taxon>
        <taxon>Candidatus Thiopontia</taxon>
    </lineage>
</organism>
<dbReference type="GO" id="GO:0005829">
    <property type="term" value="C:cytosol"/>
    <property type="evidence" value="ECO:0007669"/>
    <property type="project" value="TreeGrafter"/>
</dbReference>
<dbReference type="PANTHER" id="PTHR43340">
    <property type="entry name" value="HYPOXANTHINE-GUANINE PHOSPHORIBOSYLTRANSFERASE"/>
    <property type="match status" value="1"/>
</dbReference>
<dbReference type="Pfam" id="PF00156">
    <property type="entry name" value="Pribosyltran"/>
    <property type="match status" value="1"/>
</dbReference>
<dbReference type="Proteomes" id="UP000654401">
    <property type="component" value="Unassembled WGS sequence"/>
</dbReference>
<dbReference type="NCBIfam" id="NF006605">
    <property type="entry name" value="PRK09162.1"/>
    <property type="match status" value="1"/>
</dbReference>
<dbReference type="InterPro" id="IPR000836">
    <property type="entry name" value="PRTase_dom"/>
</dbReference>
<dbReference type="GO" id="GO:0032264">
    <property type="term" value="P:IMP salvage"/>
    <property type="evidence" value="ECO:0007669"/>
    <property type="project" value="TreeGrafter"/>
</dbReference>
<dbReference type="SUPFAM" id="SSF53271">
    <property type="entry name" value="PRTase-like"/>
    <property type="match status" value="1"/>
</dbReference>
<reference evidence="4 5" key="1">
    <citation type="submission" date="2020-08" db="EMBL/GenBank/DDBJ databases">
        <title>Bridging the membrane lipid divide: bacteria of the FCB group superphylum have the potential to synthesize archaeal ether lipids.</title>
        <authorList>
            <person name="Villanueva L."/>
            <person name="Von Meijenfeldt F.A.B."/>
            <person name="Westbye A.B."/>
            <person name="Yadav S."/>
            <person name="Hopmans E.C."/>
            <person name="Dutilh B.E."/>
            <person name="Sinninghe Damste J.S."/>
        </authorList>
    </citation>
    <scope>NUCLEOTIDE SEQUENCE [LARGE SCALE GENOMIC DNA]</scope>
    <source>
        <strain evidence="4">NIOZ-UU100</strain>
    </source>
</reference>
<dbReference type="Gene3D" id="3.40.50.2020">
    <property type="match status" value="1"/>
</dbReference>
<evidence type="ECO:0000256" key="2">
    <source>
        <dbReference type="ARBA" id="ARBA00049402"/>
    </source>
</evidence>
<dbReference type="InterPro" id="IPR029057">
    <property type="entry name" value="PRTase-like"/>
</dbReference>
<protein>
    <submittedName>
        <fullName evidence="4">Hypoxanthine-guanine phosphoribosyltransferase</fullName>
        <ecNumber evidence="4">2.4.2.8</ecNumber>
    </submittedName>
</protein>
<dbReference type="GO" id="GO:0000287">
    <property type="term" value="F:magnesium ion binding"/>
    <property type="evidence" value="ECO:0007669"/>
    <property type="project" value="TreeGrafter"/>
</dbReference>
<proteinExistence type="predicted"/>
<dbReference type="GO" id="GO:0006178">
    <property type="term" value="P:guanine salvage"/>
    <property type="evidence" value="ECO:0007669"/>
    <property type="project" value="TreeGrafter"/>
</dbReference>
<dbReference type="GO" id="GO:0004422">
    <property type="term" value="F:hypoxanthine phosphoribosyltransferase activity"/>
    <property type="evidence" value="ECO:0007669"/>
    <property type="project" value="TreeGrafter"/>
</dbReference>
<dbReference type="AlphaFoldDB" id="A0A8J6P9D6"/>
<dbReference type="EMBL" id="JACNFK010000037">
    <property type="protein sequence ID" value="MBC8520287.1"/>
    <property type="molecule type" value="Genomic_DNA"/>
</dbReference>
<evidence type="ECO:0000313" key="4">
    <source>
        <dbReference type="EMBL" id="MBC8520287.1"/>
    </source>
</evidence>
<keyword evidence="4" id="KW-0328">Glycosyltransferase</keyword>
<comment type="catalytic activity">
    <reaction evidence="2">
        <text>IMP + diphosphate = hypoxanthine + 5-phospho-alpha-D-ribose 1-diphosphate</text>
        <dbReference type="Rhea" id="RHEA:17973"/>
        <dbReference type="ChEBI" id="CHEBI:17368"/>
        <dbReference type="ChEBI" id="CHEBI:33019"/>
        <dbReference type="ChEBI" id="CHEBI:58017"/>
        <dbReference type="ChEBI" id="CHEBI:58053"/>
        <dbReference type="EC" id="2.4.2.8"/>
    </reaction>
    <physiologicalReaction direction="right-to-left" evidence="2">
        <dbReference type="Rhea" id="RHEA:17975"/>
    </physiologicalReaction>
</comment>
<comment type="catalytic activity">
    <reaction evidence="1">
        <text>GMP + diphosphate = guanine + 5-phospho-alpha-D-ribose 1-diphosphate</text>
        <dbReference type="Rhea" id="RHEA:25424"/>
        <dbReference type="ChEBI" id="CHEBI:16235"/>
        <dbReference type="ChEBI" id="CHEBI:33019"/>
        <dbReference type="ChEBI" id="CHEBI:58017"/>
        <dbReference type="ChEBI" id="CHEBI:58115"/>
        <dbReference type="EC" id="2.4.2.8"/>
    </reaction>
    <physiologicalReaction direction="right-to-left" evidence="1">
        <dbReference type="Rhea" id="RHEA:25426"/>
    </physiologicalReaction>
</comment>
<feature type="domain" description="Phosphoribosyltransferase" evidence="3">
    <location>
        <begin position="25"/>
        <end position="166"/>
    </location>
</feature>
<evidence type="ECO:0000259" key="3">
    <source>
        <dbReference type="Pfam" id="PF00156"/>
    </source>
</evidence>
<evidence type="ECO:0000256" key="1">
    <source>
        <dbReference type="ARBA" id="ARBA00048811"/>
    </source>
</evidence>
<evidence type="ECO:0000313" key="5">
    <source>
        <dbReference type="Proteomes" id="UP000654401"/>
    </source>
</evidence>
<gene>
    <name evidence="4" type="ORF">H8D24_07780</name>
</gene>
<sequence>MSVSLSEVEKVRMEADCLWSSAEVESALDQMATTLSEKIAQSHPLLLTVMNGAVIPMGYLLTRLDFPLQVDYVHATRYGKELVGGTLEWIARPRISLEKRTVVIVDDIHDEGGTLEALRIWAQEQGAEEVITVTLVTKLHDRKIAPPSDFNALTVPDRYVFGFGMDYKGYLRNLPGIFALSEQE</sequence>
<dbReference type="InterPro" id="IPR050408">
    <property type="entry name" value="HGPRT"/>
</dbReference>
<dbReference type="GO" id="GO:0032263">
    <property type="term" value="P:GMP salvage"/>
    <property type="evidence" value="ECO:0007669"/>
    <property type="project" value="TreeGrafter"/>
</dbReference>
<keyword evidence="4" id="KW-0808">Transferase</keyword>
<comment type="caution">
    <text evidence="4">The sequence shown here is derived from an EMBL/GenBank/DDBJ whole genome shotgun (WGS) entry which is preliminary data.</text>
</comment>
<accession>A0A8J6P9D6</accession>